<dbReference type="STRING" id="64791.A0A151WMM7"/>
<feature type="domain" description="Beta-ketoacyl synthase-like N-terminal" evidence="1">
    <location>
        <begin position="4"/>
        <end position="51"/>
    </location>
</feature>
<dbReference type="EMBL" id="KQ982943">
    <property type="protein sequence ID" value="KYQ49070.1"/>
    <property type="molecule type" value="Genomic_DNA"/>
</dbReference>
<sequence length="113" mass="13028">MPEGRMLLEHSYEAIIDTGINPKQLRGKDTAVIIATSYIEAQEKFLYKNYQAKEIIGADIQGESLTSVQLREVLINKLIFLTHKNHTIPMKKTKIMIFRSLKLLNFKKNLILL</sequence>
<dbReference type="Pfam" id="PF00109">
    <property type="entry name" value="ketoacyl-synt"/>
    <property type="match status" value="1"/>
</dbReference>
<dbReference type="InterPro" id="IPR014030">
    <property type="entry name" value="Ketoacyl_synth_N"/>
</dbReference>
<dbReference type="InterPro" id="IPR016039">
    <property type="entry name" value="Thiolase-like"/>
</dbReference>
<dbReference type="Gene3D" id="3.40.47.10">
    <property type="match status" value="1"/>
</dbReference>
<reference evidence="2 3" key="1">
    <citation type="submission" date="2015-09" db="EMBL/GenBank/DDBJ databases">
        <title>Trachymyrmex zeteki WGS genome.</title>
        <authorList>
            <person name="Nygaard S."/>
            <person name="Hu H."/>
            <person name="Boomsma J."/>
            <person name="Zhang G."/>
        </authorList>
    </citation>
    <scope>NUCLEOTIDE SEQUENCE [LARGE SCALE GENOMIC DNA]</scope>
    <source>
        <strain evidence="2">Tzet28-1</strain>
        <tissue evidence="2">Whole body</tissue>
    </source>
</reference>
<gene>
    <name evidence="2" type="ORF">ALC60_11872</name>
</gene>
<keyword evidence="3" id="KW-1185">Reference proteome</keyword>
<accession>A0A151WMM7</accession>
<evidence type="ECO:0000313" key="3">
    <source>
        <dbReference type="Proteomes" id="UP000075809"/>
    </source>
</evidence>
<dbReference type="GO" id="GO:0016746">
    <property type="term" value="F:acyltransferase activity"/>
    <property type="evidence" value="ECO:0007669"/>
    <property type="project" value="InterPro"/>
</dbReference>
<evidence type="ECO:0000259" key="1">
    <source>
        <dbReference type="Pfam" id="PF00109"/>
    </source>
</evidence>
<dbReference type="AlphaFoldDB" id="A0A151WMM7"/>
<dbReference type="Proteomes" id="UP000075809">
    <property type="component" value="Unassembled WGS sequence"/>
</dbReference>
<organism evidence="2 3">
    <name type="scientific">Mycetomoellerius zeteki</name>
    <dbReference type="NCBI Taxonomy" id="64791"/>
    <lineage>
        <taxon>Eukaryota</taxon>
        <taxon>Metazoa</taxon>
        <taxon>Ecdysozoa</taxon>
        <taxon>Arthropoda</taxon>
        <taxon>Hexapoda</taxon>
        <taxon>Insecta</taxon>
        <taxon>Pterygota</taxon>
        <taxon>Neoptera</taxon>
        <taxon>Endopterygota</taxon>
        <taxon>Hymenoptera</taxon>
        <taxon>Apocrita</taxon>
        <taxon>Aculeata</taxon>
        <taxon>Formicoidea</taxon>
        <taxon>Formicidae</taxon>
        <taxon>Myrmicinae</taxon>
        <taxon>Mycetomoellerius</taxon>
    </lineage>
</organism>
<proteinExistence type="predicted"/>
<name>A0A151WMM7_9HYME</name>
<evidence type="ECO:0000313" key="2">
    <source>
        <dbReference type="EMBL" id="KYQ49070.1"/>
    </source>
</evidence>
<protein>
    <submittedName>
        <fullName evidence="2">Fatty acid synthase</fullName>
    </submittedName>
</protein>